<dbReference type="SMART" id="SM01190">
    <property type="entry name" value="EMP24_GP25L"/>
    <property type="match status" value="1"/>
</dbReference>
<evidence type="ECO:0000259" key="11">
    <source>
        <dbReference type="PROSITE" id="PS50866"/>
    </source>
</evidence>
<comment type="similarity">
    <text evidence="2 8">Belongs to the EMP24/GP25L family.</text>
</comment>
<dbReference type="InterPro" id="IPR036598">
    <property type="entry name" value="GOLD_dom_sf"/>
</dbReference>
<dbReference type="PROSITE" id="PS51257">
    <property type="entry name" value="PROKAR_LIPOPROTEIN"/>
    <property type="match status" value="1"/>
</dbReference>
<organism evidence="12 13">
    <name type="scientific">Porcisia hertigi</name>
    <dbReference type="NCBI Taxonomy" id="2761500"/>
    <lineage>
        <taxon>Eukaryota</taxon>
        <taxon>Discoba</taxon>
        <taxon>Euglenozoa</taxon>
        <taxon>Kinetoplastea</taxon>
        <taxon>Metakinetoplastina</taxon>
        <taxon>Trypanosomatida</taxon>
        <taxon>Trypanosomatidae</taxon>
        <taxon>Leishmaniinae</taxon>
        <taxon>Porcisia</taxon>
    </lineage>
</organism>
<dbReference type="SUPFAM" id="SSF101576">
    <property type="entry name" value="Supernatant protein factor (SPF), C-terminal domain"/>
    <property type="match status" value="1"/>
</dbReference>
<keyword evidence="3 8" id="KW-0812">Transmembrane</keyword>
<evidence type="ECO:0000256" key="4">
    <source>
        <dbReference type="ARBA" id="ARBA00022729"/>
    </source>
</evidence>
<evidence type="ECO:0000313" key="13">
    <source>
        <dbReference type="Proteomes" id="UP000674318"/>
    </source>
</evidence>
<keyword evidence="4 10" id="KW-0732">Signal</keyword>
<feature type="domain" description="GOLD" evidence="11">
    <location>
        <begin position="48"/>
        <end position="131"/>
    </location>
</feature>
<dbReference type="KEGG" id="phet:94288667"/>
<evidence type="ECO:0000256" key="3">
    <source>
        <dbReference type="ARBA" id="ARBA00022692"/>
    </source>
</evidence>
<evidence type="ECO:0000256" key="2">
    <source>
        <dbReference type="ARBA" id="ARBA00007104"/>
    </source>
</evidence>
<keyword evidence="5 9" id="KW-1133">Transmembrane helix</keyword>
<dbReference type="Pfam" id="PF01105">
    <property type="entry name" value="EMP24_GP25L"/>
    <property type="match status" value="1"/>
</dbReference>
<evidence type="ECO:0000256" key="6">
    <source>
        <dbReference type="ARBA" id="ARBA00023136"/>
    </source>
</evidence>
<feature type="signal peptide" evidence="10">
    <location>
        <begin position="1"/>
        <end position="34"/>
    </location>
</feature>
<dbReference type="PROSITE" id="PS50866">
    <property type="entry name" value="GOLD"/>
    <property type="match status" value="1"/>
</dbReference>
<feature type="chain" id="PRO_5032372812" description="GOLD domain-containing protein" evidence="10">
    <location>
        <begin position="35"/>
        <end position="221"/>
    </location>
</feature>
<dbReference type="InterPro" id="IPR015720">
    <property type="entry name" value="Emp24-like"/>
</dbReference>
<keyword evidence="13" id="KW-1185">Reference proteome</keyword>
<dbReference type="Proteomes" id="UP000674318">
    <property type="component" value="Chromosome 32"/>
</dbReference>
<evidence type="ECO:0000256" key="7">
    <source>
        <dbReference type="ARBA" id="ARBA00037847"/>
    </source>
</evidence>
<feature type="transmembrane region" description="Helical" evidence="9">
    <location>
        <begin position="189"/>
        <end position="211"/>
    </location>
</feature>
<accession>A0A836L2W6</accession>
<dbReference type="OrthoDB" id="62956at2759"/>
<comment type="caution">
    <text evidence="12">The sequence shown here is derived from an EMBL/GenBank/DDBJ whole genome shotgun (WGS) entry which is preliminary data.</text>
</comment>
<dbReference type="InterPro" id="IPR009038">
    <property type="entry name" value="GOLD_dom"/>
</dbReference>
<reference evidence="12 13" key="1">
    <citation type="submission" date="2021-02" db="EMBL/GenBank/DDBJ databases">
        <title>Porcisia hertigi Genome sequencing and assembly.</title>
        <authorList>
            <person name="Almutairi H."/>
            <person name="Gatherer D."/>
        </authorList>
    </citation>
    <scope>NUCLEOTIDE SEQUENCE [LARGE SCALE GENOMIC DNA]</scope>
    <source>
        <strain evidence="12 13">C119</strain>
    </source>
</reference>
<gene>
    <name evidence="12" type="ORF">JKF63_02565</name>
</gene>
<evidence type="ECO:0000256" key="8">
    <source>
        <dbReference type="RuleBase" id="RU003827"/>
    </source>
</evidence>
<name>A0A836L2W6_9TRYP</name>
<dbReference type="GO" id="GO:0016020">
    <property type="term" value="C:membrane"/>
    <property type="evidence" value="ECO:0007669"/>
    <property type="project" value="UniProtKB-SubCell"/>
</dbReference>
<sequence length="221" mass="24169">MSLYRSQRPLAAVGAVAILVVLLASCSSVLPAHADDNGLAVQVLAGQTLCFHEDAPGVGVKMFLHYMVTSGAALDIDCKILAPDKSLVWESERSSEDRVLFKSRMTGSYAFCFSNRMSTLTSKVVSFSVMVGDGDAPGASPSKEGKTDALQRSIKRLQKGLHEIMELQDFLSSREQRHRATAEVGNTRVVLFCFLEILFIVGMGVGSVIYLRRMFVTKRMV</sequence>
<evidence type="ECO:0000313" key="12">
    <source>
        <dbReference type="EMBL" id="KAG5496264.1"/>
    </source>
</evidence>
<protein>
    <recommendedName>
        <fullName evidence="11">GOLD domain-containing protein</fullName>
    </recommendedName>
</protein>
<dbReference type="PANTHER" id="PTHR22811">
    <property type="entry name" value="TRANSMEMBRANE EMP24 DOMAIN-CONTAINING PROTEIN"/>
    <property type="match status" value="1"/>
</dbReference>
<proteinExistence type="inferred from homology"/>
<dbReference type="AlphaFoldDB" id="A0A836L2W6"/>
<evidence type="ECO:0000256" key="1">
    <source>
        <dbReference type="ARBA" id="ARBA00004479"/>
    </source>
</evidence>
<comment type="subcellular location">
    <subcellularLocation>
        <location evidence="7">Endomembrane system</location>
        <topology evidence="7">Single-pass membrane protein</topology>
    </subcellularLocation>
    <subcellularLocation>
        <location evidence="1 8">Membrane</location>
        <topology evidence="1 8">Single-pass type I membrane protein</topology>
    </subcellularLocation>
</comment>
<dbReference type="GeneID" id="94288667"/>
<evidence type="ECO:0000256" key="9">
    <source>
        <dbReference type="SAM" id="Phobius"/>
    </source>
</evidence>
<evidence type="ECO:0000256" key="5">
    <source>
        <dbReference type="ARBA" id="ARBA00022989"/>
    </source>
</evidence>
<dbReference type="EMBL" id="JAFJZO010000032">
    <property type="protein sequence ID" value="KAG5496264.1"/>
    <property type="molecule type" value="Genomic_DNA"/>
</dbReference>
<dbReference type="GO" id="GO:0012505">
    <property type="term" value="C:endomembrane system"/>
    <property type="evidence" value="ECO:0007669"/>
    <property type="project" value="UniProtKB-SubCell"/>
</dbReference>
<evidence type="ECO:0000256" key="10">
    <source>
        <dbReference type="SAM" id="SignalP"/>
    </source>
</evidence>
<dbReference type="RefSeq" id="XP_067754747.1">
    <property type="nucleotide sequence ID" value="XM_067898590.1"/>
</dbReference>
<keyword evidence="6 9" id="KW-0472">Membrane</keyword>